<evidence type="ECO:0000313" key="4">
    <source>
        <dbReference type="EMBL" id="TGG89120.1"/>
    </source>
</evidence>
<dbReference type="RefSeq" id="WP_091402124.1">
    <property type="nucleotide sequence ID" value="NZ_LTDH01000001.1"/>
</dbReference>
<keyword evidence="5" id="KW-1185">Reference proteome</keyword>
<reference evidence="3 5" key="1">
    <citation type="submission" date="2016-10" db="EMBL/GenBank/DDBJ databases">
        <authorList>
            <person name="de Groot N.N."/>
        </authorList>
    </citation>
    <scope>NUCLEOTIDE SEQUENCE [LARGE SCALE GENOMIC DNA]</scope>
    <source>
        <strain evidence="3 5">WG14</strain>
    </source>
</reference>
<dbReference type="STRING" id="28234.SAMN04488588_0280"/>
<sequence length="454" mass="53163">MILFIFVNLFSMNLEEIYTLSYRKETLNQSWAELLNYIEKNEYTEKVIEYGEIISAKKELLNNFKNSNFIDHILSEDLSKFLSSLSVLSENLSINEENTENILIIFPYLIRDLNEIFIKGYIEEDYYKSLYRLKGLKEKLNVPNFEAFLNNMVKEVMKNSVYLDQEMKNFVKEFIPNNILANINEIIAENKFYLSEENFVSAYRLLNFLNDNNVISSENLTVLKKLESYFSLKSRLTDMNNRVYFLEKSEMNTFIKDIYQTGIKLSEMSLENSLLKDLYLSSIKTMNNRMNTVNENIISDIDFNKLMGIFGKDIENELIKLSSNLELTEQSTDIRNVEITEESTDPVLLETVQEVESKTNNFMVYVYFAIIVAFVLFVVLIFELFPTIKKVDFLCKIGFGRYALRISEKLVMKEPNNYKSYMAMAKSFEAIGEYNSSISSYKKAMKLKEKGEID</sequence>
<dbReference type="EMBL" id="SRME01000001">
    <property type="protein sequence ID" value="TGG89120.1"/>
    <property type="molecule type" value="Genomic_DNA"/>
</dbReference>
<keyword evidence="2" id="KW-0812">Transmembrane</keyword>
<keyword evidence="2" id="KW-1133">Transmembrane helix</keyword>
<feature type="transmembrane region" description="Helical" evidence="2">
    <location>
        <begin position="362"/>
        <end position="382"/>
    </location>
</feature>
<proteinExistence type="predicted"/>
<reference evidence="4 6" key="2">
    <citation type="submission" date="2019-04" db="EMBL/GenBank/DDBJ databases">
        <title>Draft genome sequence data and analysis of a Fermenting Bacterium, Geotoga petraea strain HO-Geo1, isolated from heavy-oil petroleum reservoir in Russia.</title>
        <authorList>
            <person name="Grouzdev D.S."/>
            <person name="Semenova E.M."/>
            <person name="Sokolova D.S."/>
            <person name="Tourova T.P."/>
            <person name="Poltaraus A.B."/>
            <person name="Nazina T.N."/>
        </authorList>
    </citation>
    <scope>NUCLEOTIDE SEQUENCE [LARGE SCALE GENOMIC DNA]</scope>
    <source>
        <strain evidence="4 6">HO-Geo1</strain>
    </source>
</reference>
<dbReference type="PROSITE" id="PS50005">
    <property type="entry name" value="TPR"/>
    <property type="match status" value="1"/>
</dbReference>
<protein>
    <submittedName>
        <fullName evidence="3">Uncharacterized protein</fullName>
    </submittedName>
</protein>
<evidence type="ECO:0000313" key="5">
    <source>
        <dbReference type="Proteomes" id="UP000199322"/>
    </source>
</evidence>
<evidence type="ECO:0000313" key="3">
    <source>
        <dbReference type="EMBL" id="SDC02597.1"/>
    </source>
</evidence>
<evidence type="ECO:0000256" key="2">
    <source>
        <dbReference type="SAM" id="Phobius"/>
    </source>
</evidence>
<keyword evidence="2" id="KW-0472">Membrane</keyword>
<dbReference type="AlphaFoldDB" id="A0A1G6I7T9"/>
<organism evidence="3 5">
    <name type="scientific">Geotoga petraea</name>
    <dbReference type="NCBI Taxonomy" id="28234"/>
    <lineage>
        <taxon>Bacteria</taxon>
        <taxon>Thermotogati</taxon>
        <taxon>Thermotogota</taxon>
        <taxon>Thermotogae</taxon>
        <taxon>Petrotogales</taxon>
        <taxon>Petrotogaceae</taxon>
        <taxon>Geotoga</taxon>
    </lineage>
</organism>
<dbReference type="Proteomes" id="UP000297288">
    <property type="component" value="Unassembled WGS sequence"/>
</dbReference>
<gene>
    <name evidence="4" type="ORF">E4650_02695</name>
    <name evidence="3" type="ORF">SAMN04488588_0280</name>
</gene>
<evidence type="ECO:0000313" key="6">
    <source>
        <dbReference type="Proteomes" id="UP000297288"/>
    </source>
</evidence>
<dbReference type="InterPro" id="IPR011990">
    <property type="entry name" value="TPR-like_helical_dom_sf"/>
</dbReference>
<name>A0A1G6I7T9_9BACT</name>
<dbReference type="Gene3D" id="1.25.40.10">
    <property type="entry name" value="Tetratricopeptide repeat domain"/>
    <property type="match status" value="1"/>
</dbReference>
<accession>A0A1G6I7T9</accession>
<dbReference type="Proteomes" id="UP000199322">
    <property type="component" value="Unassembled WGS sequence"/>
</dbReference>
<feature type="repeat" description="TPR" evidence="1">
    <location>
        <begin position="418"/>
        <end position="451"/>
    </location>
</feature>
<dbReference type="OrthoDB" id="42628at2"/>
<dbReference type="EMBL" id="FMYV01000001">
    <property type="protein sequence ID" value="SDC02597.1"/>
    <property type="molecule type" value="Genomic_DNA"/>
</dbReference>
<dbReference type="InterPro" id="IPR019734">
    <property type="entry name" value="TPR_rpt"/>
</dbReference>
<dbReference type="SUPFAM" id="SSF48452">
    <property type="entry name" value="TPR-like"/>
    <property type="match status" value="1"/>
</dbReference>
<evidence type="ECO:0000256" key="1">
    <source>
        <dbReference type="PROSITE-ProRule" id="PRU00339"/>
    </source>
</evidence>
<keyword evidence="1" id="KW-0802">TPR repeat</keyword>